<reference evidence="6 7" key="1">
    <citation type="submission" date="2024-09" db="EMBL/GenBank/DDBJ databases">
        <authorList>
            <person name="Sun Q."/>
            <person name="Mori K."/>
        </authorList>
    </citation>
    <scope>NUCLEOTIDE SEQUENCE [LARGE SCALE GENOMIC DNA]</scope>
    <source>
        <strain evidence="6 7">NCAIM B.02610</strain>
    </source>
</reference>
<dbReference type="RefSeq" id="WP_335959146.1">
    <property type="nucleotide sequence ID" value="NZ_JAXBLX010000004.1"/>
</dbReference>
<keyword evidence="5" id="KW-0028">Amino-acid biosynthesis</keyword>
<evidence type="ECO:0000313" key="7">
    <source>
        <dbReference type="Proteomes" id="UP001589838"/>
    </source>
</evidence>
<evidence type="ECO:0000256" key="5">
    <source>
        <dbReference type="HAMAP-Rule" id="MF_00214"/>
    </source>
</evidence>
<comment type="catalytic activity">
    <reaction evidence="1 5">
        <text>3-dehydroquinate = 3-dehydroshikimate + H2O</text>
        <dbReference type="Rhea" id="RHEA:21096"/>
        <dbReference type="ChEBI" id="CHEBI:15377"/>
        <dbReference type="ChEBI" id="CHEBI:16630"/>
        <dbReference type="ChEBI" id="CHEBI:32364"/>
        <dbReference type="EC" id="4.2.1.10"/>
    </reaction>
</comment>
<dbReference type="PANTHER" id="PTHR43699:SF1">
    <property type="entry name" value="3-DEHYDROQUINATE DEHYDRATASE"/>
    <property type="match status" value="1"/>
</dbReference>
<protein>
    <recommendedName>
        <fullName evidence="5">3-dehydroquinate dehydratase</fullName>
        <shortName evidence="5">3-dehydroquinase</shortName>
        <ecNumber evidence="5">4.2.1.10</ecNumber>
    </recommendedName>
    <alternativeName>
        <fullName evidence="5">Type I DHQase</fullName>
    </alternativeName>
    <alternativeName>
        <fullName evidence="5">Type I dehydroquinase</fullName>
        <shortName evidence="5">DHQ1</shortName>
    </alternativeName>
</protein>
<evidence type="ECO:0000256" key="3">
    <source>
        <dbReference type="ARBA" id="ARBA00023239"/>
    </source>
</evidence>
<dbReference type="Gene3D" id="3.20.20.70">
    <property type="entry name" value="Aldolase class I"/>
    <property type="match status" value="1"/>
</dbReference>
<feature type="binding site" evidence="5">
    <location>
        <position position="239"/>
    </location>
    <ligand>
        <name>3-dehydroquinate</name>
        <dbReference type="ChEBI" id="CHEBI:32364"/>
    </ligand>
</feature>
<feature type="active site" description="Proton donor/acceptor" evidence="5">
    <location>
        <position position="151"/>
    </location>
</feature>
<feature type="binding site" evidence="5">
    <location>
        <begin position="53"/>
        <end position="55"/>
    </location>
    <ligand>
        <name>3-dehydroquinate</name>
        <dbReference type="ChEBI" id="CHEBI:32364"/>
    </ligand>
</feature>
<evidence type="ECO:0000256" key="1">
    <source>
        <dbReference type="ARBA" id="ARBA00001864"/>
    </source>
</evidence>
<dbReference type="HAMAP" id="MF_00214">
    <property type="entry name" value="AroD"/>
    <property type="match status" value="1"/>
</dbReference>
<comment type="caution">
    <text evidence="5">Lacks conserved residue(s) required for the propagation of feature annotation.</text>
</comment>
<dbReference type="CDD" id="cd00502">
    <property type="entry name" value="DHQase_I"/>
    <property type="match status" value="1"/>
</dbReference>
<evidence type="ECO:0000256" key="2">
    <source>
        <dbReference type="ARBA" id="ARBA00023141"/>
    </source>
</evidence>
<dbReference type="PANTHER" id="PTHR43699">
    <property type="entry name" value="3-DEHYDROQUINATE DEHYDRATASE"/>
    <property type="match status" value="1"/>
</dbReference>
<dbReference type="Proteomes" id="UP001589838">
    <property type="component" value="Unassembled WGS sequence"/>
</dbReference>
<dbReference type="InterPro" id="IPR050146">
    <property type="entry name" value="Type-I_3-dehydroquinase"/>
</dbReference>
<comment type="subunit">
    <text evidence="5">Homodimer.</text>
</comment>
<comment type="pathway">
    <text evidence="5">Metabolic intermediate biosynthesis; chorismate biosynthesis; chorismate from D-erythrose 4-phosphate and phosphoenolpyruvate: step 3/7.</text>
</comment>
<gene>
    <name evidence="5 6" type="primary">aroD</name>
    <name evidence="6" type="ORF">ACFFHM_08975</name>
</gene>
<keyword evidence="7" id="KW-1185">Reference proteome</keyword>
<evidence type="ECO:0000256" key="4">
    <source>
        <dbReference type="ARBA" id="ARBA00023270"/>
    </source>
</evidence>
<keyword evidence="2 5" id="KW-0057">Aromatic amino acid biosynthesis</keyword>
<accession>A0ABV6KBD9</accession>
<dbReference type="EMBL" id="JBHLUX010000024">
    <property type="protein sequence ID" value="MFC0470625.1"/>
    <property type="molecule type" value="Genomic_DNA"/>
</dbReference>
<dbReference type="EC" id="4.2.1.10" evidence="5"/>
<proteinExistence type="inferred from homology"/>
<comment type="similarity">
    <text evidence="5">Belongs to the type-I 3-dehydroquinase family.</text>
</comment>
<feature type="binding site" evidence="5">
    <location>
        <position position="220"/>
    </location>
    <ligand>
        <name>3-dehydroquinate</name>
        <dbReference type="ChEBI" id="CHEBI:32364"/>
    </ligand>
</feature>
<feature type="binding site" evidence="5">
    <location>
        <position position="243"/>
    </location>
    <ligand>
        <name>3-dehydroquinate</name>
        <dbReference type="ChEBI" id="CHEBI:32364"/>
    </ligand>
</feature>
<dbReference type="SUPFAM" id="SSF51569">
    <property type="entry name" value="Aldolase"/>
    <property type="match status" value="1"/>
</dbReference>
<dbReference type="Pfam" id="PF01487">
    <property type="entry name" value="DHquinase_I"/>
    <property type="match status" value="1"/>
</dbReference>
<dbReference type="NCBIfam" id="TIGR01093">
    <property type="entry name" value="aroD"/>
    <property type="match status" value="1"/>
</dbReference>
<organism evidence="6 7">
    <name type="scientific">Halalkalibacter kiskunsagensis</name>
    <dbReference type="NCBI Taxonomy" id="1548599"/>
    <lineage>
        <taxon>Bacteria</taxon>
        <taxon>Bacillati</taxon>
        <taxon>Bacillota</taxon>
        <taxon>Bacilli</taxon>
        <taxon>Bacillales</taxon>
        <taxon>Bacillaceae</taxon>
        <taxon>Halalkalibacter</taxon>
    </lineage>
</organism>
<comment type="function">
    <text evidence="5">Involved in the third step of the chorismate pathway, which leads to the biosynthesis of aromatic amino acids. Catalyzes the cis-dehydration of 3-dehydroquinate (DHQ) and introduces the first double bond of the aromatic ring to yield 3-dehydroshikimate.</text>
</comment>
<sequence>MSEKVNPQKTVKVRGIEIGNGNAQICIPLIGKSESEIINELENIKTKNPDLIEWRADFFENLDDKEKVIEMLSIIRSLVETTPILFTIRSTKEGGNSISLSEEDKIQLIANVCATNNVDIIDYELINDKKDIEYLREASTKYGVRLILSFHNFELTPAHSVLMDKFIAAESFGADLAKVAVMPQNMDDVLLLLQATQDATQRINIPLVTISMGKYGAVTRMFGFVFGSTITFGVGQSSSAPGQIPIEELRSVMEIVKKSS</sequence>
<dbReference type="InterPro" id="IPR001381">
    <property type="entry name" value="DHquinase_I"/>
</dbReference>
<evidence type="ECO:0000313" key="6">
    <source>
        <dbReference type="EMBL" id="MFC0470625.1"/>
    </source>
</evidence>
<name>A0ABV6KBD9_9BACI</name>
<keyword evidence="4 5" id="KW-0704">Schiff base</keyword>
<dbReference type="GO" id="GO:0003855">
    <property type="term" value="F:3-dehydroquinate dehydratase activity"/>
    <property type="evidence" value="ECO:0007669"/>
    <property type="project" value="UniProtKB-EC"/>
</dbReference>
<comment type="caution">
    <text evidence="6">The sequence shown here is derived from an EMBL/GenBank/DDBJ whole genome shotgun (WGS) entry which is preliminary data.</text>
</comment>
<feature type="binding site" evidence="5">
    <location>
        <position position="89"/>
    </location>
    <ligand>
        <name>3-dehydroquinate</name>
        <dbReference type="ChEBI" id="CHEBI:32364"/>
    </ligand>
</feature>
<feature type="active site" description="Schiff-base intermediate with substrate" evidence="5">
    <location>
        <position position="178"/>
    </location>
</feature>
<dbReference type="InterPro" id="IPR013785">
    <property type="entry name" value="Aldolase_TIM"/>
</dbReference>
<keyword evidence="3 5" id="KW-0456">Lyase</keyword>